<dbReference type="GO" id="GO:0003712">
    <property type="term" value="F:transcription coregulator activity"/>
    <property type="evidence" value="ECO:0007669"/>
    <property type="project" value="TreeGrafter"/>
</dbReference>
<keyword evidence="3" id="KW-0539">Nucleus</keyword>
<evidence type="ECO:0000313" key="4">
    <source>
        <dbReference type="EMBL" id="BFF95323.1"/>
    </source>
</evidence>
<dbReference type="InterPro" id="IPR024132">
    <property type="entry name" value="Akirin"/>
</dbReference>
<organism evidence="4 5">
    <name type="scientific">Drosophila madeirensis</name>
    <name type="common">Fruit fly</name>
    <dbReference type="NCBI Taxonomy" id="30013"/>
    <lineage>
        <taxon>Eukaryota</taxon>
        <taxon>Metazoa</taxon>
        <taxon>Ecdysozoa</taxon>
        <taxon>Arthropoda</taxon>
        <taxon>Hexapoda</taxon>
        <taxon>Insecta</taxon>
        <taxon>Pterygota</taxon>
        <taxon>Neoptera</taxon>
        <taxon>Endopterygota</taxon>
        <taxon>Diptera</taxon>
        <taxon>Brachycera</taxon>
        <taxon>Muscomorpha</taxon>
        <taxon>Ephydroidea</taxon>
        <taxon>Drosophilidae</taxon>
        <taxon>Drosophila</taxon>
        <taxon>Sophophora</taxon>
    </lineage>
</organism>
<dbReference type="PANTHER" id="PTHR13293:SF6">
    <property type="entry name" value="AKIRIN-RELATED"/>
    <property type="match status" value="1"/>
</dbReference>
<sequence>MSCLSLKRSRRFEDEAFDKYSPKPTRKRSKILGKAKRSLPMEWEGSDIYPAKRLCKYGLETTADHLLPLQSPPKEDSSCPREQKLFTFNQLQAMCSSMINQKEKQLTDYYELKLNKQMTSQYDTFIRFTHDQMQGGALIKNSSYLS</sequence>
<name>A0AAU9FHU7_DROMD</name>
<proteinExistence type="inferred from homology"/>
<dbReference type="EMBL" id="AP029264">
    <property type="protein sequence ID" value="BFF95323.1"/>
    <property type="molecule type" value="Genomic_DNA"/>
</dbReference>
<dbReference type="PANTHER" id="PTHR13293">
    <property type="entry name" value="AKIRIN-RELATED"/>
    <property type="match status" value="1"/>
</dbReference>
<dbReference type="GO" id="GO:0045089">
    <property type="term" value="P:positive regulation of innate immune response"/>
    <property type="evidence" value="ECO:0007669"/>
    <property type="project" value="TreeGrafter"/>
</dbReference>
<comment type="similarity">
    <text evidence="2">Belongs to the akirin family.</text>
</comment>
<dbReference type="Proteomes" id="UP001500889">
    <property type="component" value="Chromosome U"/>
</dbReference>
<evidence type="ECO:0000256" key="3">
    <source>
        <dbReference type="ARBA" id="ARBA00023242"/>
    </source>
</evidence>
<evidence type="ECO:0000313" key="5">
    <source>
        <dbReference type="Proteomes" id="UP001500889"/>
    </source>
</evidence>
<keyword evidence="5" id="KW-1185">Reference proteome</keyword>
<comment type="subcellular location">
    <subcellularLocation>
        <location evidence="1">Nucleus</location>
    </subcellularLocation>
</comment>
<dbReference type="GO" id="GO:0005634">
    <property type="term" value="C:nucleus"/>
    <property type="evidence" value="ECO:0007669"/>
    <property type="project" value="UniProtKB-SubCell"/>
</dbReference>
<evidence type="ECO:0000256" key="1">
    <source>
        <dbReference type="ARBA" id="ARBA00004123"/>
    </source>
</evidence>
<evidence type="ECO:0000256" key="2">
    <source>
        <dbReference type="ARBA" id="ARBA00005625"/>
    </source>
</evidence>
<dbReference type="AlphaFoldDB" id="A0AAU9FHU7"/>
<dbReference type="GO" id="GO:0045944">
    <property type="term" value="P:positive regulation of transcription by RNA polymerase II"/>
    <property type="evidence" value="ECO:0007669"/>
    <property type="project" value="TreeGrafter"/>
</dbReference>
<reference evidence="4 5" key="1">
    <citation type="submission" date="2024-02" db="EMBL/GenBank/DDBJ databases">
        <title>A chromosome-level genome assembly of Drosophila madeirensis, a fruit fly species endemic to Madeira island.</title>
        <authorList>
            <person name="Tomihara K."/>
            <person name="Llopart A."/>
            <person name="Yamamoto D."/>
        </authorList>
    </citation>
    <scope>NUCLEOTIDE SEQUENCE [LARGE SCALE GENOMIC DNA]</scope>
    <source>
        <strain evidence="4 5">RF1</strain>
    </source>
</reference>
<dbReference type="GO" id="GO:0000785">
    <property type="term" value="C:chromatin"/>
    <property type="evidence" value="ECO:0007669"/>
    <property type="project" value="TreeGrafter"/>
</dbReference>
<accession>A0AAU9FHU7</accession>
<gene>
    <name evidence="4" type="ORF">DMAD_12745</name>
</gene>
<protein>
    <submittedName>
        <fullName evidence="4">Akirin-1A</fullName>
    </submittedName>
</protein>